<evidence type="ECO:0000256" key="7">
    <source>
        <dbReference type="ARBA" id="ARBA00022723"/>
    </source>
</evidence>
<accession>A0A2R8FBB2</accession>
<dbReference type="PROSITE" id="PS51483">
    <property type="entry name" value="B5"/>
    <property type="match status" value="1"/>
</dbReference>
<dbReference type="Pfam" id="PF17759">
    <property type="entry name" value="tRNA_synthFbeta"/>
    <property type="match status" value="1"/>
</dbReference>
<evidence type="ECO:0000259" key="17">
    <source>
        <dbReference type="PROSITE" id="PS50886"/>
    </source>
</evidence>
<dbReference type="InterPro" id="IPR045864">
    <property type="entry name" value="aa-tRNA-synth_II/BPL/LPL"/>
</dbReference>
<dbReference type="SUPFAM" id="SSF55681">
    <property type="entry name" value="Class II aaRS and biotin synthetases"/>
    <property type="match status" value="1"/>
</dbReference>
<dbReference type="InterPro" id="IPR033714">
    <property type="entry name" value="tRNA_bind_bactPheRS"/>
</dbReference>
<evidence type="ECO:0000256" key="4">
    <source>
        <dbReference type="ARBA" id="ARBA00022490"/>
    </source>
</evidence>
<dbReference type="InterPro" id="IPR005146">
    <property type="entry name" value="B3/B4_tRNA-bd"/>
</dbReference>
<evidence type="ECO:0000256" key="1">
    <source>
        <dbReference type="ARBA" id="ARBA00004496"/>
    </source>
</evidence>
<dbReference type="InterPro" id="IPR005147">
    <property type="entry name" value="tRNA_synthase_B5-dom"/>
</dbReference>
<dbReference type="SUPFAM" id="SSF54991">
    <property type="entry name" value="Anticodon-binding domain of PheRS"/>
    <property type="match status" value="1"/>
</dbReference>
<reference evidence="21" key="1">
    <citation type="submission" date="2017-11" db="EMBL/GenBank/DDBJ databases">
        <authorList>
            <person name="Seth-Smith MB H."/>
        </authorList>
    </citation>
    <scope>NUCLEOTIDE SEQUENCE [LARGE SCALE GENOMIC DNA]</scope>
</reference>
<dbReference type="Gene3D" id="3.30.70.380">
    <property type="entry name" value="Ferrodoxin-fold anticodon-binding domain"/>
    <property type="match status" value="1"/>
</dbReference>
<keyword evidence="21" id="KW-1185">Reference proteome</keyword>
<dbReference type="SMART" id="SM00873">
    <property type="entry name" value="B3_4"/>
    <property type="match status" value="1"/>
</dbReference>
<keyword evidence="9 15" id="KW-0067">ATP-binding</keyword>
<dbReference type="Pfam" id="PF03484">
    <property type="entry name" value="B5"/>
    <property type="match status" value="1"/>
</dbReference>
<feature type="binding site" evidence="15">
    <location>
        <position position="462"/>
    </location>
    <ligand>
        <name>Mg(2+)</name>
        <dbReference type="ChEBI" id="CHEBI:18420"/>
        <note>shared with alpha subunit</note>
    </ligand>
</feature>
<gene>
    <name evidence="15 20" type="primary">pheT</name>
    <name evidence="20" type="ORF">C10C_0556</name>
</gene>
<dbReference type="Pfam" id="PF03147">
    <property type="entry name" value="FDX-ACB"/>
    <property type="match status" value="1"/>
</dbReference>
<evidence type="ECO:0000256" key="3">
    <source>
        <dbReference type="ARBA" id="ARBA00011209"/>
    </source>
</evidence>
<keyword evidence="7 15" id="KW-0479">Metal-binding</keyword>
<keyword evidence="8 15" id="KW-0547">Nucleotide-binding</keyword>
<dbReference type="Proteomes" id="UP000244926">
    <property type="component" value="Chromosome I"/>
</dbReference>
<dbReference type="SUPFAM" id="SSF50249">
    <property type="entry name" value="Nucleic acid-binding proteins"/>
    <property type="match status" value="1"/>
</dbReference>
<comment type="subunit">
    <text evidence="3 15">Tetramer of two alpha and two beta subunits.</text>
</comment>
<evidence type="ECO:0000256" key="12">
    <source>
        <dbReference type="ARBA" id="ARBA00022917"/>
    </source>
</evidence>
<dbReference type="KEGG" id="csee:C10C_0556"/>
<dbReference type="CDD" id="cd00769">
    <property type="entry name" value="PheRS_beta_core"/>
    <property type="match status" value="1"/>
</dbReference>
<evidence type="ECO:0000256" key="16">
    <source>
        <dbReference type="PROSITE-ProRule" id="PRU00209"/>
    </source>
</evidence>
<evidence type="ECO:0000256" key="8">
    <source>
        <dbReference type="ARBA" id="ARBA00022741"/>
    </source>
</evidence>
<dbReference type="EMBL" id="LT993738">
    <property type="protein sequence ID" value="SPN73714.1"/>
    <property type="molecule type" value="Genomic_DNA"/>
</dbReference>
<dbReference type="GO" id="GO:0004826">
    <property type="term" value="F:phenylalanine-tRNA ligase activity"/>
    <property type="evidence" value="ECO:0007669"/>
    <property type="project" value="UniProtKB-UniRule"/>
</dbReference>
<evidence type="ECO:0000256" key="6">
    <source>
        <dbReference type="ARBA" id="ARBA00022598"/>
    </source>
</evidence>
<feature type="binding site" evidence="15">
    <location>
        <position position="466"/>
    </location>
    <ligand>
        <name>Mg(2+)</name>
        <dbReference type="ChEBI" id="CHEBI:18420"/>
        <note>shared with alpha subunit</note>
    </ligand>
</feature>
<dbReference type="InterPro" id="IPR045060">
    <property type="entry name" value="Phe-tRNA-ligase_IIc_bsu"/>
</dbReference>
<comment type="cofactor">
    <cofactor evidence="15">
        <name>Mg(2+)</name>
        <dbReference type="ChEBI" id="CHEBI:18420"/>
    </cofactor>
    <text evidence="15">Binds 2 magnesium ions per tetramer.</text>
</comment>
<dbReference type="InterPro" id="IPR005121">
    <property type="entry name" value="Fdx_antiC-bd"/>
</dbReference>
<dbReference type="InterPro" id="IPR036690">
    <property type="entry name" value="Fdx_antiC-bd_sf"/>
</dbReference>
<dbReference type="EC" id="6.1.1.20" evidence="15"/>
<keyword evidence="13 15" id="KW-0030">Aminoacyl-tRNA synthetase</keyword>
<dbReference type="Pfam" id="PF03483">
    <property type="entry name" value="B3_4"/>
    <property type="match status" value="1"/>
</dbReference>
<protein>
    <recommendedName>
        <fullName evidence="15">Phenylalanine--tRNA ligase beta subunit</fullName>
        <ecNumber evidence="15">6.1.1.20</ecNumber>
    </recommendedName>
    <alternativeName>
        <fullName evidence="15">Phenylalanyl-tRNA synthetase beta subunit</fullName>
        <shortName evidence="15">PheRS</shortName>
    </alternativeName>
</protein>
<dbReference type="Gene3D" id="3.30.930.10">
    <property type="entry name" value="Bira Bifunctional Protein, Domain 2"/>
    <property type="match status" value="1"/>
</dbReference>
<dbReference type="OrthoDB" id="9805455at2"/>
<keyword evidence="10 15" id="KW-0460">Magnesium</keyword>
<organism evidence="20 21">
    <name type="scientific">Chlamydia serpentis</name>
    <dbReference type="NCBI Taxonomy" id="1967782"/>
    <lineage>
        <taxon>Bacteria</taxon>
        <taxon>Pseudomonadati</taxon>
        <taxon>Chlamydiota</taxon>
        <taxon>Chlamydiia</taxon>
        <taxon>Chlamydiales</taxon>
        <taxon>Chlamydiaceae</taxon>
        <taxon>Chlamydia/Chlamydophila group</taxon>
        <taxon>Chlamydia</taxon>
    </lineage>
</organism>
<evidence type="ECO:0000259" key="18">
    <source>
        <dbReference type="PROSITE" id="PS51447"/>
    </source>
</evidence>
<evidence type="ECO:0000313" key="21">
    <source>
        <dbReference type="Proteomes" id="UP000244926"/>
    </source>
</evidence>
<dbReference type="NCBIfam" id="TIGR00472">
    <property type="entry name" value="pheT_bact"/>
    <property type="match status" value="1"/>
</dbReference>
<keyword evidence="11 16" id="KW-0694">RNA-binding</keyword>
<feature type="binding site" evidence="15">
    <location>
        <position position="456"/>
    </location>
    <ligand>
        <name>Mg(2+)</name>
        <dbReference type="ChEBI" id="CHEBI:18420"/>
        <note>shared with alpha subunit</note>
    </ligand>
</feature>
<dbReference type="GO" id="GO:0000287">
    <property type="term" value="F:magnesium ion binding"/>
    <property type="evidence" value="ECO:0007669"/>
    <property type="project" value="UniProtKB-UniRule"/>
</dbReference>
<dbReference type="GO" id="GO:0000049">
    <property type="term" value="F:tRNA binding"/>
    <property type="evidence" value="ECO:0007669"/>
    <property type="project" value="UniProtKB-UniRule"/>
</dbReference>
<comment type="similarity">
    <text evidence="2 15">Belongs to the phenylalanyl-tRNA synthetase beta subunit family. Type 1 subfamily.</text>
</comment>
<evidence type="ECO:0000256" key="10">
    <source>
        <dbReference type="ARBA" id="ARBA00022842"/>
    </source>
</evidence>
<dbReference type="Gene3D" id="3.30.56.10">
    <property type="match status" value="2"/>
</dbReference>
<feature type="domain" description="TRNA-binding" evidence="17">
    <location>
        <begin position="39"/>
        <end position="154"/>
    </location>
</feature>
<dbReference type="Gene3D" id="2.40.50.140">
    <property type="entry name" value="Nucleic acid-binding proteins"/>
    <property type="match status" value="1"/>
</dbReference>
<dbReference type="CDD" id="cd02796">
    <property type="entry name" value="tRNA_bind_bactPheRS"/>
    <property type="match status" value="1"/>
</dbReference>
<dbReference type="PROSITE" id="PS50886">
    <property type="entry name" value="TRBD"/>
    <property type="match status" value="1"/>
</dbReference>
<dbReference type="PANTHER" id="PTHR10947:SF0">
    <property type="entry name" value="PHENYLALANINE--TRNA LIGASE BETA SUBUNIT"/>
    <property type="match status" value="1"/>
</dbReference>
<comment type="subcellular location">
    <subcellularLocation>
        <location evidence="1 15">Cytoplasm</location>
    </subcellularLocation>
</comment>
<dbReference type="SUPFAM" id="SSF56037">
    <property type="entry name" value="PheT/TilS domain"/>
    <property type="match status" value="1"/>
</dbReference>
<dbReference type="PANTHER" id="PTHR10947">
    <property type="entry name" value="PHENYLALANYL-TRNA SYNTHETASE BETA CHAIN AND LEUCINE-RICH REPEAT-CONTAINING PROTEIN 47"/>
    <property type="match status" value="1"/>
</dbReference>
<dbReference type="RefSeq" id="WP_108896662.1">
    <property type="nucleotide sequence ID" value="NZ_LT993738.1"/>
</dbReference>
<evidence type="ECO:0000256" key="11">
    <source>
        <dbReference type="ARBA" id="ARBA00022884"/>
    </source>
</evidence>
<dbReference type="Gene3D" id="3.50.40.10">
    <property type="entry name" value="Phenylalanyl-trna Synthetase, Chain B, domain 3"/>
    <property type="match status" value="1"/>
</dbReference>
<dbReference type="InterPro" id="IPR002547">
    <property type="entry name" value="tRNA-bd_dom"/>
</dbReference>
<evidence type="ECO:0000256" key="13">
    <source>
        <dbReference type="ARBA" id="ARBA00023146"/>
    </source>
</evidence>
<dbReference type="GO" id="GO:0005524">
    <property type="term" value="F:ATP binding"/>
    <property type="evidence" value="ECO:0007669"/>
    <property type="project" value="UniProtKB-UniRule"/>
</dbReference>
<dbReference type="SMART" id="SM00874">
    <property type="entry name" value="B5"/>
    <property type="match status" value="1"/>
</dbReference>
<comment type="catalytic activity">
    <reaction evidence="14 15">
        <text>tRNA(Phe) + L-phenylalanine + ATP = L-phenylalanyl-tRNA(Phe) + AMP + diphosphate + H(+)</text>
        <dbReference type="Rhea" id="RHEA:19413"/>
        <dbReference type="Rhea" id="RHEA-COMP:9668"/>
        <dbReference type="Rhea" id="RHEA-COMP:9699"/>
        <dbReference type="ChEBI" id="CHEBI:15378"/>
        <dbReference type="ChEBI" id="CHEBI:30616"/>
        <dbReference type="ChEBI" id="CHEBI:33019"/>
        <dbReference type="ChEBI" id="CHEBI:58095"/>
        <dbReference type="ChEBI" id="CHEBI:78442"/>
        <dbReference type="ChEBI" id="CHEBI:78531"/>
        <dbReference type="ChEBI" id="CHEBI:456215"/>
        <dbReference type="EC" id="6.1.1.20"/>
    </reaction>
</comment>
<evidence type="ECO:0000256" key="15">
    <source>
        <dbReference type="HAMAP-Rule" id="MF_00283"/>
    </source>
</evidence>
<feature type="binding site" evidence="15">
    <location>
        <position position="465"/>
    </location>
    <ligand>
        <name>Mg(2+)</name>
        <dbReference type="ChEBI" id="CHEBI:18420"/>
        <note>shared with alpha subunit</note>
    </ligand>
</feature>
<keyword evidence="4 15" id="KW-0963">Cytoplasm</keyword>
<dbReference type="InterPro" id="IPR009061">
    <property type="entry name" value="DNA-bd_dom_put_sf"/>
</dbReference>
<dbReference type="InterPro" id="IPR020825">
    <property type="entry name" value="Phe-tRNA_synthase-like_B3/B4"/>
</dbReference>
<evidence type="ECO:0000256" key="14">
    <source>
        <dbReference type="ARBA" id="ARBA00049255"/>
    </source>
</evidence>
<evidence type="ECO:0000313" key="20">
    <source>
        <dbReference type="EMBL" id="SPN73714.1"/>
    </source>
</evidence>
<proteinExistence type="inferred from homology"/>
<dbReference type="InterPro" id="IPR004532">
    <property type="entry name" value="Phe-tRNA-ligase_IIc_bsu_bact"/>
</dbReference>
<evidence type="ECO:0000256" key="5">
    <source>
        <dbReference type="ARBA" id="ARBA00022555"/>
    </source>
</evidence>
<name>A0A2R8FBB2_9CHLA</name>
<dbReference type="GO" id="GO:0009328">
    <property type="term" value="C:phenylalanine-tRNA ligase complex"/>
    <property type="evidence" value="ECO:0007669"/>
    <property type="project" value="TreeGrafter"/>
</dbReference>
<feature type="domain" description="FDX-ACB" evidence="18">
    <location>
        <begin position="696"/>
        <end position="792"/>
    </location>
</feature>
<evidence type="ECO:0000256" key="9">
    <source>
        <dbReference type="ARBA" id="ARBA00022840"/>
    </source>
</evidence>
<keyword evidence="12 15" id="KW-0648">Protein biosynthesis</keyword>
<dbReference type="Pfam" id="PF01588">
    <property type="entry name" value="tRNA_bind"/>
    <property type="match status" value="1"/>
</dbReference>
<dbReference type="GO" id="GO:0006432">
    <property type="term" value="P:phenylalanyl-tRNA aminoacylation"/>
    <property type="evidence" value="ECO:0007669"/>
    <property type="project" value="UniProtKB-UniRule"/>
</dbReference>
<dbReference type="PROSITE" id="PS51447">
    <property type="entry name" value="FDX_ACB"/>
    <property type="match status" value="1"/>
</dbReference>
<keyword evidence="6 15" id="KW-0436">Ligase</keyword>
<feature type="domain" description="B5" evidence="19">
    <location>
        <begin position="403"/>
        <end position="480"/>
    </location>
</feature>
<dbReference type="HAMAP" id="MF_00283">
    <property type="entry name" value="Phe_tRNA_synth_beta1"/>
    <property type="match status" value="1"/>
</dbReference>
<keyword evidence="5 16" id="KW-0820">tRNA-binding</keyword>
<dbReference type="InterPro" id="IPR041616">
    <property type="entry name" value="PheRS_beta_core"/>
</dbReference>
<sequence>MRIPLALLQTYFSEPLSTKEILKACDHIGIEADIEKRTIHPFTSVITAKILHTVPHPNADKLRIATLTDGENEYQIVCGAPNCRSGLTVPVALPGAQVLDSQGKAYTIKKSKLRGIESQGMCCGADELGLYELQVQERALLELPETTPLGEDLSTFLGNTSLDISLTPNLGHCASLLGLAREICHVTHASLVIPNEFSFADLPTRTIEIGSDSDLCPLFCYVVISGISAKPSPMKLQGFLQALNQKSINAIIDVTNYIMLSLGQPLHAYDATQIALDSLRVEKVADPECLTLLNGEAPLLPQGITIVRDNNHILGLGGVMGGKVSSFQDSTTSIVLEAAYFLPEAIRASQKLLPIQSESAYRFARGIDPQNVLPALRAAIHYILEIFPEAKISPVYCSGQMAYVLKEVPLRPITLQRILGKTFSTEVISQKLRNLGFSLTMQENIVVVTVPSYRHDIHEEVDLVEEICRTESWKIENKHPVSSYTPIYALKREIAKFLADAGLQEFFTLDLLDPETAALRRGEKEEIVLPVSKHGTVLRSSLLPGLLKSAAINLNRQAPYVQAFEVGTVYTKNGMQYQETQTLGILLTENGESLSWMPQTRALSFYSLKGWVERILYHLGLSIDTFNLDPSDFSNFHPYQQGVLKKQKQLFSTLGMVHPELTKKAQIKYPVFFAELNLDLLCKIVKKTTKHYKPYAIYPSSFRDITLTVPEDLPADTLKRKLLNEGSKWLESVTIISIYQDKSLGTGNKNVSLRLLFQDYERTLSNQDIEEEYCRLVALLNELLTDTQGTINS</sequence>
<evidence type="ECO:0000256" key="2">
    <source>
        <dbReference type="ARBA" id="ARBA00008653"/>
    </source>
</evidence>
<dbReference type="InterPro" id="IPR012340">
    <property type="entry name" value="NA-bd_OB-fold"/>
</dbReference>
<dbReference type="SUPFAM" id="SSF46955">
    <property type="entry name" value="Putative DNA-binding domain"/>
    <property type="match status" value="1"/>
</dbReference>
<dbReference type="AlphaFoldDB" id="A0A2R8FBB2"/>
<evidence type="ECO:0000259" key="19">
    <source>
        <dbReference type="PROSITE" id="PS51483"/>
    </source>
</evidence>
<dbReference type="SMART" id="SM00896">
    <property type="entry name" value="FDX-ACB"/>
    <property type="match status" value="1"/>
</dbReference>